<dbReference type="PRINTS" id="PR00038">
    <property type="entry name" value="HTHLUXR"/>
</dbReference>
<keyword evidence="3" id="KW-0238">DNA-binding</keyword>
<dbReference type="CDD" id="cd06170">
    <property type="entry name" value="LuxR_C_like"/>
    <property type="match status" value="1"/>
</dbReference>
<dbReference type="GO" id="GO:0000160">
    <property type="term" value="P:phosphorelay signal transduction system"/>
    <property type="evidence" value="ECO:0007669"/>
    <property type="project" value="InterPro"/>
</dbReference>
<proteinExistence type="predicted"/>
<evidence type="ECO:0000259" key="7">
    <source>
        <dbReference type="PROSITE" id="PS50110"/>
    </source>
</evidence>
<protein>
    <submittedName>
        <fullName evidence="8">LuxR family transcriptional regulator</fullName>
    </submittedName>
</protein>
<organism evidence="8 9">
    <name type="scientific">Streptomyces qinglanensis</name>
    <dbReference type="NCBI Taxonomy" id="943816"/>
    <lineage>
        <taxon>Bacteria</taxon>
        <taxon>Bacillati</taxon>
        <taxon>Actinomycetota</taxon>
        <taxon>Actinomycetes</taxon>
        <taxon>Kitasatosporales</taxon>
        <taxon>Streptomycetaceae</taxon>
        <taxon>Streptomyces</taxon>
    </lineage>
</organism>
<dbReference type="InterPro" id="IPR016032">
    <property type="entry name" value="Sig_transdc_resp-reg_C-effctor"/>
</dbReference>
<dbReference type="PANTHER" id="PTHR43214:SF24">
    <property type="entry name" value="TRANSCRIPTIONAL REGULATORY PROTEIN NARL-RELATED"/>
    <property type="match status" value="1"/>
</dbReference>
<dbReference type="InterPro" id="IPR001789">
    <property type="entry name" value="Sig_transdc_resp-reg_receiver"/>
</dbReference>
<dbReference type="CDD" id="cd17535">
    <property type="entry name" value="REC_NarL-like"/>
    <property type="match status" value="1"/>
</dbReference>
<keyword evidence="2" id="KW-0805">Transcription regulation</keyword>
<dbReference type="Proteomes" id="UP000175829">
    <property type="component" value="Unassembled WGS sequence"/>
</dbReference>
<evidence type="ECO:0000256" key="1">
    <source>
        <dbReference type="ARBA" id="ARBA00022553"/>
    </source>
</evidence>
<evidence type="ECO:0000313" key="8">
    <source>
        <dbReference type="EMBL" id="OEU98015.1"/>
    </source>
</evidence>
<evidence type="ECO:0000256" key="4">
    <source>
        <dbReference type="ARBA" id="ARBA00023163"/>
    </source>
</evidence>
<evidence type="ECO:0000259" key="6">
    <source>
        <dbReference type="PROSITE" id="PS50043"/>
    </source>
</evidence>
<dbReference type="PROSITE" id="PS50110">
    <property type="entry name" value="RESPONSE_REGULATORY"/>
    <property type="match status" value="1"/>
</dbReference>
<dbReference type="AlphaFoldDB" id="A0A1E7K2B9"/>
<comment type="caution">
    <text evidence="8">The sequence shown here is derived from an EMBL/GenBank/DDBJ whole genome shotgun (WGS) entry which is preliminary data.</text>
</comment>
<dbReference type="InterPro" id="IPR000792">
    <property type="entry name" value="Tscrpt_reg_LuxR_C"/>
</dbReference>
<feature type="domain" description="HTH luxR-type" evidence="6">
    <location>
        <begin position="148"/>
        <end position="213"/>
    </location>
</feature>
<gene>
    <name evidence="8" type="ORF">AN217_09420</name>
</gene>
<dbReference type="GO" id="GO:0006355">
    <property type="term" value="P:regulation of DNA-templated transcription"/>
    <property type="evidence" value="ECO:0007669"/>
    <property type="project" value="InterPro"/>
</dbReference>
<dbReference type="RefSeq" id="WP_069991343.1">
    <property type="nucleotide sequence ID" value="NZ_LJGV01000022.1"/>
</dbReference>
<dbReference type="EMBL" id="LJGV01000022">
    <property type="protein sequence ID" value="OEU98015.1"/>
    <property type="molecule type" value="Genomic_DNA"/>
</dbReference>
<reference evidence="8 9" key="1">
    <citation type="journal article" date="2016" name="Front. Microbiol.">
        <title>Comparative Genomics Analysis of Streptomyces Species Reveals Their Adaptation to the Marine Environment and Their Diversity at the Genomic Level.</title>
        <authorList>
            <person name="Tian X."/>
            <person name="Zhang Z."/>
            <person name="Yang T."/>
            <person name="Chen M."/>
            <person name="Li J."/>
            <person name="Chen F."/>
            <person name="Yang J."/>
            <person name="Li W."/>
            <person name="Zhang B."/>
            <person name="Zhang Z."/>
            <person name="Wu J."/>
            <person name="Zhang C."/>
            <person name="Long L."/>
            <person name="Xiao J."/>
        </authorList>
    </citation>
    <scope>NUCLEOTIDE SEQUENCE [LARGE SCALE GENOMIC DNA]</scope>
    <source>
        <strain evidence="8 9">SCSIO M10379</strain>
    </source>
</reference>
<dbReference type="Pfam" id="PF00072">
    <property type="entry name" value="Response_reg"/>
    <property type="match status" value="1"/>
</dbReference>
<evidence type="ECO:0000256" key="3">
    <source>
        <dbReference type="ARBA" id="ARBA00023125"/>
    </source>
</evidence>
<dbReference type="PANTHER" id="PTHR43214">
    <property type="entry name" value="TWO-COMPONENT RESPONSE REGULATOR"/>
    <property type="match status" value="1"/>
</dbReference>
<evidence type="ECO:0000256" key="5">
    <source>
        <dbReference type="PROSITE-ProRule" id="PRU00169"/>
    </source>
</evidence>
<feature type="domain" description="Response regulatory" evidence="7">
    <location>
        <begin position="3"/>
        <end position="119"/>
    </location>
</feature>
<dbReference type="Gene3D" id="3.40.50.2300">
    <property type="match status" value="1"/>
</dbReference>
<evidence type="ECO:0000256" key="2">
    <source>
        <dbReference type="ARBA" id="ARBA00023015"/>
    </source>
</evidence>
<dbReference type="Pfam" id="PF00196">
    <property type="entry name" value="GerE"/>
    <property type="match status" value="1"/>
</dbReference>
<dbReference type="InterPro" id="IPR039420">
    <property type="entry name" value="WalR-like"/>
</dbReference>
<keyword evidence="4" id="KW-0804">Transcription</keyword>
<feature type="modified residue" description="4-aspartylphosphate" evidence="5">
    <location>
        <position position="54"/>
    </location>
</feature>
<dbReference type="GO" id="GO:0003677">
    <property type="term" value="F:DNA binding"/>
    <property type="evidence" value="ECO:0007669"/>
    <property type="project" value="UniProtKB-KW"/>
</dbReference>
<dbReference type="PROSITE" id="PS50043">
    <property type="entry name" value="HTH_LUXR_2"/>
    <property type="match status" value="1"/>
</dbReference>
<dbReference type="SMART" id="SM00448">
    <property type="entry name" value="REC"/>
    <property type="match status" value="1"/>
</dbReference>
<sequence>MIRVLLADDEAMIRAGIRAILASAGDIEVVAEAADGREAIALAQRHRPHVCLLDIRMPHLDGLRAAAELRRTCPQSAVMMLTTFNEEEYIATALGSGAAGFALKSGDPGELLAGVRAVHDGGAYLSPTVARHVITQLAGGRLGRRADARTRTAALTPREREVLGLVGAGLSNAEIADRLHVVEGTVKTYVSQVLARLELRNRVQIAVLAHEAGLVPDGTEGGPAAG</sequence>
<name>A0A1E7K2B9_9ACTN</name>
<accession>A0A1E7K2B9</accession>
<dbReference type="SUPFAM" id="SSF46894">
    <property type="entry name" value="C-terminal effector domain of the bipartite response regulators"/>
    <property type="match status" value="1"/>
</dbReference>
<dbReference type="SUPFAM" id="SSF52172">
    <property type="entry name" value="CheY-like"/>
    <property type="match status" value="1"/>
</dbReference>
<dbReference type="InterPro" id="IPR058245">
    <property type="entry name" value="NreC/VraR/RcsB-like_REC"/>
</dbReference>
<keyword evidence="1 5" id="KW-0597">Phosphoprotein</keyword>
<evidence type="ECO:0000313" key="9">
    <source>
        <dbReference type="Proteomes" id="UP000175829"/>
    </source>
</evidence>
<dbReference type="SMART" id="SM00421">
    <property type="entry name" value="HTH_LUXR"/>
    <property type="match status" value="1"/>
</dbReference>
<dbReference type="PATRIC" id="fig|943816.4.peg.1282"/>
<dbReference type="InterPro" id="IPR011006">
    <property type="entry name" value="CheY-like_superfamily"/>
</dbReference>